<dbReference type="Pfam" id="PF01061">
    <property type="entry name" value="ABC2_membrane"/>
    <property type="match status" value="1"/>
</dbReference>
<dbReference type="GO" id="GO:0140359">
    <property type="term" value="F:ABC-type transporter activity"/>
    <property type="evidence" value="ECO:0007669"/>
    <property type="project" value="InterPro"/>
</dbReference>
<dbReference type="Gene3D" id="3.40.50.300">
    <property type="entry name" value="P-loop containing nucleotide triphosphate hydrolases"/>
    <property type="match status" value="3"/>
</dbReference>
<dbReference type="PANTHER" id="PTHR48040:SF60">
    <property type="entry name" value="ABC TRANSPORTER DOMAIN-CONTAINING PROTEIN"/>
    <property type="match status" value="1"/>
</dbReference>
<dbReference type="Pfam" id="PF00005">
    <property type="entry name" value="ABC_tran"/>
    <property type="match status" value="2"/>
</dbReference>
<evidence type="ECO:0000259" key="8">
    <source>
        <dbReference type="SMART" id="SM00382"/>
    </source>
</evidence>
<evidence type="ECO:0000256" key="4">
    <source>
        <dbReference type="ARBA" id="ARBA00022840"/>
    </source>
</evidence>
<protein>
    <submittedName>
        <fullName evidence="9">Abc transporter g family member 39</fullName>
    </submittedName>
</protein>
<feature type="transmembrane region" description="Helical" evidence="7">
    <location>
        <begin position="300"/>
        <end position="322"/>
    </location>
</feature>
<feature type="domain" description="AAA+ ATPase" evidence="8">
    <location>
        <begin position="634"/>
        <end position="767"/>
    </location>
</feature>
<sequence length="774" mass="87214">MTLLLGPLRSGKTTLLQTLAGKRDKDLRESGRVSCCGHELSEFVPQRTCAYISQHDLHYGEMIVRETLDFSGCCLGVGAAYELLAKLSRREKEVGIKPDPEIDAFMKATAMAGQETSLVTDYVLKVGDEMRRGISGGQKKCVTTREMLVGLAKALFMDEISTGLDSSTTFLIVKFMRQMRVRLSTKGSYENVLKFFENVGFKCPERKGVADFLQEVISKKDQEQYWCKKNEPYRYTSVPEFVDHFHNFHIGQKLFEELGIPYDRSKAHPAALVKEKYGISNWDLFKACFAREWLLMKRNCFIYIFKTTQITIMSIIAMIVFLRTKMKHGRLEDGGKYYGALFFNLINVMFNGMVELALTMFGLLVFFKQRDFLFLPAWAFCLLIWLLRIPLSLMESGIWTCLTYYTIGFALAPSKFFRQLLAFFSIHQMALSLLRFIGAIGRIQVMSDTLGTFTLLLVFVLGGFIAAKDDIEPWMIWCYDISPMMYGQNALAINEFLDKRWSVPNPNPIIPEPTVRKVLFRARGMFKEDYWMTITRVESPSNGQLRMRSIELSTSSTAPLFQGIDAVKNTPDNSIHSAAENAPTRRGMVLPFQPLSLAFNHVNYYVDMPTEMKSQGIEESHLQLLQEVSGAFRPGILIALVGVSGAGKTTLMDVLAGRKTGGSIEGSISIFGYLKNQATFARMFVEEVMDLVELNPLRNSIVGLPGVNGLSTKQRKRLTIAVELVANPSIIFMDEPTSGLDAKATAIVMRTVRNTVDTGRTVVCTIHQPSVDIF</sequence>
<comment type="caution">
    <text evidence="9">The sequence shown here is derived from an EMBL/GenBank/DDBJ whole genome shotgun (WGS) entry which is preliminary data.</text>
</comment>
<feature type="transmembrane region" description="Helical" evidence="7">
    <location>
        <begin position="449"/>
        <end position="467"/>
    </location>
</feature>
<keyword evidence="10" id="KW-1185">Reference proteome</keyword>
<dbReference type="AlphaFoldDB" id="A0AAW0JT06"/>
<evidence type="ECO:0000256" key="7">
    <source>
        <dbReference type="SAM" id="Phobius"/>
    </source>
</evidence>
<comment type="subcellular location">
    <subcellularLocation>
        <location evidence="1">Membrane</location>
        <topology evidence="1">Multi-pass membrane protein</topology>
    </subcellularLocation>
</comment>
<evidence type="ECO:0000313" key="10">
    <source>
        <dbReference type="Proteomes" id="UP000237347"/>
    </source>
</evidence>
<dbReference type="Proteomes" id="UP000237347">
    <property type="component" value="Unassembled WGS sequence"/>
</dbReference>
<dbReference type="InterPro" id="IPR027417">
    <property type="entry name" value="P-loop_NTPase"/>
</dbReference>
<dbReference type="InterPro" id="IPR003439">
    <property type="entry name" value="ABC_transporter-like_ATP-bd"/>
</dbReference>
<dbReference type="InterPro" id="IPR013525">
    <property type="entry name" value="ABC2_TM"/>
</dbReference>
<keyword evidence="6 7" id="KW-0472">Membrane</keyword>
<evidence type="ECO:0000256" key="1">
    <source>
        <dbReference type="ARBA" id="ARBA00004141"/>
    </source>
</evidence>
<keyword evidence="4" id="KW-0067">ATP-binding</keyword>
<organism evidence="9 10">
    <name type="scientific">Quercus suber</name>
    <name type="common">Cork oak</name>
    <dbReference type="NCBI Taxonomy" id="58331"/>
    <lineage>
        <taxon>Eukaryota</taxon>
        <taxon>Viridiplantae</taxon>
        <taxon>Streptophyta</taxon>
        <taxon>Embryophyta</taxon>
        <taxon>Tracheophyta</taxon>
        <taxon>Spermatophyta</taxon>
        <taxon>Magnoliopsida</taxon>
        <taxon>eudicotyledons</taxon>
        <taxon>Gunneridae</taxon>
        <taxon>Pentapetalae</taxon>
        <taxon>rosids</taxon>
        <taxon>fabids</taxon>
        <taxon>Fagales</taxon>
        <taxon>Fagaceae</taxon>
        <taxon>Quercus</taxon>
    </lineage>
</organism>
<evidence type="ECO:0000256" key="6">
    <source>
        <dbReference type="ARBA" id="ARBA00023136"/>
    </source>
</evidence>
<dbReference type="GO" id="GO:0016887">
    <property type="term" value="F:ATP hydrolysis activity"/>
    <property type="evidence" value="ECO:0007669"/>
    <property type="project" value="InterPro"/>
</dbReference>
<feature type="transmembrane region" description="Helical" evidence="7">
    <location>
        <begin position="420"/>
        <end position="443"/>
    </location>
</feature>
<proteinExistence type="predicted"/>
<gene>
    <name evidence="9" type="primary">ABCG39_4</name>
    <name evidence="9" type="ORF">CFP56_029459</name>
</gene>
<dbReference type="InterPro" id="IPR003593">
    <property type="entry name" value="AAA+_ATPase"/>
</dbReference>
<accession>A0AAW0JT06</accession>
<evidence type="ECO:0000256" key="2">
    <source>
        <dbReference type="ARBA" id="ARBA00022692"/>
    </source>
</evidence>
<name>A0AAW0JT06_QUESU</name>
<dbReference type="GO" id="GO:0016020">
    <property type="term" value="C:membrane"/>
    <property type="evidence" value="ECO:0007669"/>
    <property type="project" value="UniProtKB-SubCell"/>
</dbReference>
<keyword evidence="3" id="KW-0547">Nucleotide-binding</keyword>
<keyword evidence="2 7" id="KW-0812">Transmembrane</keyword>
<dbReference type="GO" id="GO:0005524">
    <property type="term" value="F:ATP binding"/>
    <property type="evidence" value="ECO:0007669"/>
    <property type="project" value="UniProtKB-KW"/>
</dbReference>
<keyword evidence="5 7" id="KW-1133">Transmembrane helix</keyword>
<evidence type="ECO:0000313" key="9">
    <source>
        <dbReference type="EMBL" id="KAK7829406.1"/>
    </source>
</evidence>
<reference evidence="9 10" key="1">
    <citation type="journal article" date="2018" name="Sci. Data">
        <title>The draft genome sequence of cork oak.</title>
        <authorList>
            <person name="Ramos A.M."/>
            <person name="Usie A."/>
            <person name="Barbosa P."/>
            <person name="Barros P.M."/>
            <person name="Capote T."/>
            <person name="Chaves I."/>
            <person name="Simoes F."/>
            <person name="Abreu I."/>
            <person name="Carrasquinho I."/>
            <person name="Faro C."/>
            <person name="Guimaraes J.B."/>
            <person name="Mendonca D."/>
            <person name="Nobrega F."/>
            <person name="Rodrigues L."/>
            <person name="Saibo N.J.M."/>
            <person name="Varela M.C."/>
            <person name="Egas C."/>
            <person name="Matos J."/>
            <person name="Miguel C.M."/>
            <person name="Oliveira M.M."/>
            <person name="Ricardo C.P."/>
            <person name="Goncalves S."/>
        </authorList>
    </citation>
    <scope>NUCLEOTIDE SEQUENCE [LARGE SCALE GENOMIC DNA]</scope>
    <source>
        <strain evidence="10">cv. HL8</strain>
    </source>
</reference>
<feature type="transmembrane region" description="Helical" evidence="7">
    <location>
        <begin position="342"/>
        <end position="365"/>
    </location>
</feature>
<dbReference type="PANTHER" id="PTHR48040">
    <property type="entry name" value="PLEIOTROPIC DRUG RESISTANCE PROTEIN 1-LIKE ISOFORM X1"/>
    <property type="match status" value="1"/>
</dbReference>
<dbReference type="SUPFAM" id="SSF52540">
    <property type="entry name" value="P-loop containing nucleoside triphosphate hydrolases"/>
    <property type="match status" value="2"/>
</dbReference>
<feature type="transmembrane region" description="Helical" evidence="7">
    <location>
        <begin position="372"/>
        <end position="391"/>
    </location>
</feature>
<dbReference type="EMBL" id="PKMF04000483">
    <property type="protein sequence ID" value="KAK7829406.1"/>
    <property type="molecule type" value="Genomic_DNA"/>
</dbReference>
<evidence type="ECO:0000256" key="3">
    <source>
        <dbReference type="ARBA" id="ARBA00022741"/>
    </source>
</evidence>
<feature type="domain" description="AAA+ ATPase" evidence="8">
    <location>
        <begin position="1"/>
        <end position="332"/>
    </location>
</feature>
<evidence type="ECO:0000256" key="5">
    <source>
        <dbReference type="ARBA" id="ARBA00022989"/>
    </source>
</evidence>
<dbReference type="SMART" id="SM00382">
    <property type="entry name" value="AAA"/>
    <property type="match status" value="2"/>
</dbReference>